<dbReference type="RefSeq" id="WP_165917431.1">
    <property type="nucleotide sequence ID" value="NZ_CBCSGL010000004.1"/>
</dbReference>
<dbReference type="EMBL" id="SMBU01000001">
    <property type="protein sequence ID" value="TCV04410.1"/>
    <property type="molecule type" value="Genomic_DNA"/>
</dbReference>
<proteinExistence type="predicted"/>
<evidence type="ECO:0000313" key="1">
    <source>
        <dbReference type="EMBL" id="TCV04410.1"/>
    </source>
</evidence>
<keyword evidence="2" id="KW-1185">Reference proteome</keyword>
<protein>
    <submittedName>
        <fullName evidence="1">Uncharacterized protein</fullName>
    </submittedName>
</protein>
<dbReference type="Proteomes" id="UP000295110">
    <property type="component" value="Unassembled WGS sequence"/>
</dbReference>
<evidence type="ECO:0000313" key="2">
    <source>
        <dbReference type="Proteomes" id="UP000295110"/>
    </source>
</evidence>
<comment type="caution">
    <text evidence="1">The sequence shown here is derived from an EMBL/GenBank/DDBJ whole genome shotgun (WGS) entry which is preliminary data.</text>
</comment>
<organism evidence="1 2">
    <name type="scientific">Roseateles saccharophilus</name>
    <name type="common">Pseudomonas saccharophila</name>
    <dbReference type="NCBI Taxonomy" id="304"/>
    <lineage>
        <taxon>Bacteria</taxon>
        <taxon>Pseudomonadati</taxon>
        <taxon>Pseudomonadota</taxon>
        <taxon>Betaproteobacteria</taxon>
        <taxon>Burkholderiales</taxon>
        <taxon>Sphaerotilaceae</taxon>
        <taxon>Roseateles</taxon>
    </lineage>
</organism>
<name>A0A4V2VT06_ROSSA</name>
<reference evidence="1 2" key="1">
    <citation type="submission" date="2019-03" db="EMBL/GenBank/DDBJ databases">
        <title>Genomic Encyclopedia of Type Strains, Phase IV (KMG-IV): sequencing the most valuable type-strain genomes for metagenomic binning, comparative biology and taxonomic classification.</title>
        <authorList>
            <person name="Goeker M."/>
        </authorList>
    </citation>
    <scope>NUCLEOTIDE SEQUENCE [LARGE SCALE GENOMIC DNA]</scope>
    <source>
        <strain evidence="1 2">DSM 654</strain>
    </source>
</reference>
<gene>
    <name evidence="1" type="ORF">EV671_1001165</name>
</gene>
<sequence length="48" mass="5327">MNRRLLVSFRLPDGGSPERATDIVIAERKFPRFSSLSEAIDSGGYRSA</sequence>
<dbReference type="AlphaFoldDB" id="A0A4V2VT06"/>
<accession>A0A4V2VT06</accession>